<keyword evidence="5" id="KW-1133">Transmembrane helix</keyword>
<reference evidence="10 11" key="1">
    <citation type="submission" date="2017-04" db="EMBL/GenBank/DDBJ databases">
        <authorList>
            <person name="Afonso C.L."/>
            <person name="Miller P.J."/>
            <person name="Scott M.A."/>
            <person name="Spackman E."/>
            <person name="Goraichik I."/>
            <person name="Dimitrov K.M."/>
            <person name="Suarez D.L."/>
            <person name="Swayne D.E."/>
        </authorList>
    </citation>
    <scope>NUCLEOTIDE SEQUENCE [LARGE SCALE GENOMIC DNA]</scope>
    <source>
        <strain evidence="11">XA(T)</strain>
    </source>
</reference>
<keyword evidence="3" id="KW-0812">Transmembrane</keyword>
<gene>
    <name evidence="10" type="ORF">B5808_07720</name>
</gene>
<dbReference type="GO" id="GO:0016491">
    <property type="term" value="F:oxidoreductase activity"/>
    <property type="evidence" value="ECO:0007669"/>
    <property type="project" value="UniProtKB-KW"/>
</dbReference>
<comment type="subcellular location">
    <subcellularLocation>
        <location evidence="1">Membrane</location>
        <topology evidence="1">Multi-pass membrane protein</topology>
    </subcellularLocation>
</comment>
<dbReference type="STRING" id="1619308.B5808_07720"/>
<name>A0A1X9LIU4_9MICO</name>
<keyword evidence="4" id="KW-0874">Quinone</keyword>
<dbReference type="KEGG" id="cphy:B5808_07720"/>
<dbReference type="RefSeq" id="WP_085019242.1">
    <property type="nucleotide sequence ID" value="NZ_BMHD01000001.1"/>
</dbReference>
<sequence>MPASPTVSRRPIGLAIFLIVTGVIGFYAAFDLTLERIQTLIDPSYTPTCNISPLVTCGPNMASWQGSLFGFPNPVIGVACFVAPIVVGMGILAGARYARWFWLLFNLGFALALTFVIWLMIQSIYVLGTLCPYCMLTWSVVIPMFFYVTAYNIKEGHFGRLGAFQNAVRVFYPWTWTLVLLSYLAIVLIAQLRLDAITTILLYS</sequence>
<dbReference type="SMART" id="SM00756">
    <property type="entry name" value="VKc"/>
    <property type="match status" value="1"/>
</dbReference>
<evidence type="ECO:0000256" key="6">
    <source>
        <dbReference type="ARBA" id="ARBA00023002"/>
    </source>
</evidence>
<evidence type="ECO:0000256" key="9">
    <source>
        <dbReference type="ARBA" id="ARBA00023284"/>
    </source>
</evidence>
<dbReference type="Gene3D" id="1.20.1440.130">
    <property type="entry name" value="VKOR domain"/>
    <property type="match status" value="1"/>
</dbReference>
<dbReference type="InterPro" id="IPR041714">
    <property type="entry name" value="VKOR_Actinobacteria"/>
</dbReference>
<keyword evidence="6" id="KW-0560">Oxidoreductase</keyword>
<evidence type="ECO:0000256" key="2">
    <source>
        <dbReference type="ARBA" id="ARBA00006214"/>
    </source>
</evidence>
<dbReference type="EMBL" id="CP020715">
    <property type="protein sequence ID" value="ARJ05104.1"/>
    <property type="molecule type" value="Genomic_DNA"/>
</dbReference>
<dbReference type="GO" id="GO:0048038">
    <property type="term" value="F:quinone binding"/>
    <property type="evidence" value="ECO:0007669"/>
    <property type="project" value="UniProtKB-KW"/>
</dbReference>
<organism evidence="10 11">
    <name type="scientific">Cnuibacter physcomitrellae</name>
    <dbReference type="NCBI Taxonomy" id="1619308"/>
    <lineage>
        <taxon>Bacteria</taxon>
        <taxon>Bacillati</taxon>
        <taxon>Actinomycetota</taxon>
        <taxon>Actinomycetes</taxon>
        <taxon>Micrococcales</taxon>
        <taxon>Microbacteriaceae</taxon>
        <taxon>Cnuibacter</taxon>
    </lineage>
</organism>
<dbReference type="Proteomes" id="UP000192775">
    <property type="component" value="Chromosome"/>
</dbReference>
<evidence type="ECO:0000256" key="1">
    <source>
        <dbReference type="ARBA" id="ARBA00004141"/>
    </source>
</evidence>
<keyword evidence="8" id="KW-1015">Disulfide bond</keyword>
<evidence type="ECO:0000313" key="11">
    <source>
        <dbReference type="Proteomes" id="UP000192775"/>
    </source>
</evidence>
<dbReference type="Pfam" id="PF07884">
    <property type="entry name" value="VKOR"/>
    <property type="match status" value="1"/>
</dbReference>
<comment type="similarity">
    <text evidence="2">Belongs to the VKOR family.</text>
</comment>
<evidence type="ECO:0000256" key="4">
    <source>
        <dbReference type="ARBA" id="ARBA00022719"/>
    </source>
</evidence>
<keyword evidence="9" id="KW-0676">Redox-active center</keyword>
<keyword evidence="11" id="KW-1185">Reference proteome</keyword>
<protein>
    <submittedName>
        <fullName evidence="10">Uncharacterized protein</fullName>
    </submittedName>
</protein>
<keyword evidence="7" id="KW-0472">Membrane</keyword>
<dbReference type="InterPro" id="IPR012932">
    <property type="entry name" value="VKOR"/>
</dbReference>
<dbReference type="AlphaFoldDB" id="A0A1X9LIU4"/>
<accession>A0A1X9LIU4</accession>
<proteinExistence type="inferred from homology"/>
<evidence type="ECO:0000256" key="7">
    <source>
        <dbReference type="ARBA" id="ARBA00023136"/>
    </source>
</evidence>
<evidence type="ECO:0000256" key="3">
    <source>
        <dbReference type="ARBA" id="ARBA00022692"/>
    </source>
</evidence>
<evidence type="ECO:0000313" key="10">
    <source>
        <dbReference type="EMBL" id="ARJ05104.1"/>
    </source>
</evidence>
<evidence type="ECO:0000256" key="5">
    <source>
        <dbReference type="ARBA" id="ARBA00022989"/>
    </source>
</evidence>
<evidence type="ECO:0000256" key="8">
    <source>
        <dbReference type="ARBA" id="ARBA00023157"/>
    </source>
</evidence>
<dbReference type="InterPro" id="IPR038354">
    <property type="entry name" value="VKOR_sf"/>
</dbReference>
<dbReference type="GO" id="GO:0016020">
    <property type="term" value="C:membrane"/>
    <property type="evidence" value="ECO:0007669"/>
    <property type="project" value="UniProtKB-SubCell"/>
</dbReference>
<dbReference type="CDD" id="cd12922">
    <property type="entry name" value="VKOR_5"/>
    <property type="match status" value="1"/>
</dbReference>